<evidence type="ECO:0000313" key="12">
    <source>
        <dbReference type="Proteomes" id="UP000242313"/>
    </source>
</evidence>
<organism evidence="11 12">
    <name type="scientific">Pseudomonas abyssi</name>
    <dbReference type="NCBI Taxonomy" id="170540"/>
    <lineage>
        <taxon>Bacteria</taxon>
        <taxon>Pseudomonadati</taxon>
        <taxon>Pseudomonadota</taxon>
        <taxon>Gammaproteobacteria</taxon>
        <taxon>Pseudomonadales</taxon>
        <taxon>Pseudomonadaceae</taxon>
        <taxon>Pseudomonas</taxon>
    </lineage>
</organism>
<dbReference type="Pfam" id="PF24575">
    <property type="entry name" value="TPR_Slam"/>
    <property type="match status" value="1"/>
</dbReference>
<accession>A0A2A3MG67</accession>
<dbReference type="SUPFAM" id="SSF48452">
    <property type="entry name" value="TPR-like"/>
    <property type="match status" value="1"/>
</dbReference>
<feature type="chain" id="PRO_5012132918" evidence="8">
    <location>
        <begin position="24"/>
        <end position="489"/>
    </location>
</feature>
<evidence type="ECO:0000256" key="6">
    <source>
        <dbReference type="ARBA" id="ARBA00023237"/>
    </source>
</evidence>
<keyword evidence="3" id="KW-0812">Transmembrane</keyword>
<dbReference type="GO" id="GO:0009279">
    <property type="term" value="C:cell outer membrane"/>
    <property type="evidence" value="ECO:0007669"/>
    <property type="project" value="UniProtKB-SubCell"/>
</dbReference>
<dbReference type="Proteomes" id="UP000242313">
    <property type="component" value="Unassembled WGS sequence"/>
</dbReference>
<name>A0A2A3MG67_9PSED</name>
<keyword evidence="4 8" id="KW-0732">Signal</keyword>
<evidence type="ECO:0000256" key="4">
    <source>
        <dbReference type="ARBA" id="ARBA00022729"/>
    </source>
</evidence>
<gene>
    <name evidence="11" type="ORF">CNQ84_13060</name>
</gene>
<evidence type="ECO:0000259" key="10">
    <source>
        <dbReference type="Pfam" id="PF24575"/>
    </source>
</evidence>
<evidence type="ECO:0000256" key="2">
    <source>
        <dbReference type="ARBA" id="ARBA00022452"/>
    </source>
</evidence>
<keyword evidence="5" id="KW-0472">Membrane</keyword>
<keyword evidence="2" id="KW-1134">Transmembrane beta strand</keyword>
<dbReference type="RefSeq" id="WP_096005293.1">
    <property type="nucleotide sequence ID" value="NZ_NTMR01000016.1"/>
</dbReference>
<evidence type="ECO:0000256" key="3">
    <source>
        <dbReference type="ARBA" id="ARBA00022692"/>
    </source>
</evidence>
<keyword evidence="6" id="KW-0998">Cell outer membrane</keyword>
<dbReference type="Gene3D" id="1.25.40.10">
    <property type="entry name" value="Tetratricopeptide repeat domain"/>
    <property type="match status" value="1"/>
</dbReference>
<dbReference type="InterPro" id="IPR057556">
    <property type="entry name" value="TPR_Slam"/>
</dbReference>
<feature type="signal peptide" evidence="8">
    <location>
        <begin position="1"/>
        <end position="23"/>
    </location>
</feature>
<dbReference type="InterPro" id="IPR011990">
    <property type="entry name" value="TPR-like_helical_dom_sf"/>
</dbReference>
<dbReference type="Pfam" id="PF04575">
    <property type="entry name" value="SlipAM"/>
    <property type="match status" value="1"/>
</dbReference>
<evidence type="ECO:0000256" key="8">
    <source>
        <dbReference type="SAM" id="SignalP"/>
    </source>
</evidence>
<keyword evidence="12" id="KW-1185">Reference proteome</keyword>
<comment type="caution">
    <text evidence="11">The sequence shown here is derived from an EMBL/GenBank/DDBJ whole genome shotgun (WGS) entry which is preliminary data.</text>
</comment>
<reference evidence="11 12" key="1">
    <citation type="submission" date="2017-09" db="EMBL/GenBank/DDBJ databases">
        <title>Pseudomonas abyssi sp. nov. isolated from Abyssopelagic Water.</title>
        <authorList>
            <person name="Wei Y."/>
        </authorList>
    </citation>
    <scope>NUCLEOTIDE SEQUENCE [LARGE SCALE GENOMIC DNA]</scope>
    <source>
        <strain evidence="11 12">MT5</strain>
    </source>
</reference>
<evidence type="ECO:0000256" key="1">
    <source>
        <dbReference type="ARBA" id="ARBA00004571"/>
    </source>
</evidence>
<protein>
    <submittedName>
        <fullName evidence="11">Peptide signal</fullName>
    </submittedName>
</protein>
<dbReference type="EMBL" id="NTMR01000016">
    <property type="protein sequence ID" value="PBK03816.1"/>
    <property type="molecule type" value="Genomic_DNA"/>
</dbReference>
<dbReference type="InterPro" id="IPR007655">
    <property type="entry name" value="Slam_C"/>
</dbReference>
<comment type="similarity">
    <text evidence="7">Belongs to the Slam family.</text>
</comment>
<evidence type="ECO:0000313" key="11">
    <source>
        <dbReference type="EMBL" id="PBK03816.1"/>
    </source>
</evidence>
<dbReference type="AlphaFoldDB" id="A0A2A3MG67"/>
<comment type="subcellular location">
    <subcellularLocation>
        <location evidence="1">Cell outer membrane</location>
        <topology evidence="1">Multi-pass membrane protein</topology>
    </subcellularLocation>
</comment>
<feature type="domain" description="Surface lipoprotein assembly modifier C-terminal" evidence="9">
    <location>
        <begin position="197"/>
        <end position="489"/>
    </location>
</feature>
<evidence type="ECO:0000256" key="5">
    <source>
        <dbReference type="ARBA" id="ARBA00023136"/>
    </source>
</evidence>
<feature type="domain" description="Surface lipoprotein assembly modifier N-terminal TPR repeats region" evidence="10">
    <location>
        <begin position="68"/>
        <end position="163"/>
    </location>
</feature>
<evidence type="ECO:0000256" key="7">
    <source>
        <dbReference type="ARBA" id="ARBA00023609"/>
    </source>
</evidence>
<evidence type="ECO:0000259" key="9">
    <source>
        <dbReference type="Pfam" id="PF04575"/>
    </source>
</evidence>
<sequence>MLRHYFLVIPALLLLLASAALQAADEDTNLRLNQRIEGNASVKEQQLLEGELDEQPSITLNGETLAIGNNANDLGRALYLSLGHQQWQAASAFLQRYRALPDADPMLLAYADGMLARVRGEFTQAEAHFRQLLTLQPEFLPGQLELARVLFEDQQDRAAQALFQQIRARLPTDDPRAEGVRTSVGRFLAALDQRQRWQGSINLGATWSDNLNQSSESDTCLLSAGSGTCIVRRTLPEAISASGLDYEATLNRRVALSGHHGVYARALLYGYSYQNHSEYNESTLITNLGYSYRDARNHYSLAPSFEANRVGNEAMYSAWGARAEWLHTLSQRSAFKLEANYRDLRYREQVYRYNNGGNSALYFTAWHQLSPRWTLFGGLDLSERRTAESAYGYLQSGVRLGASMTLQSGLRTSLFSSLRHREYNDFNALLGSRRRDDESSHTLIVSAPRWALLGFTPNLTLKHTRVRSNVDWLYSYQRTQLSLRMEKLF</sequence>
<proteinExistence type="inferred from homology"/>